<dbReference type="AlphaFoldDB" id="A0A9W5YAN5"/>
<gene>
    <name evidence="2" type="ORF">SH1V18_16760</name>
</gene>
<dbReference type="EMBL" id="BRLB01000003">
    <property type="protein sequence ID" value="GKX29196.1"/>
    <property type="molecule type" value="Genomic_DNA"/>
</dbReference>
<evidence type="ECO:0000259" key="1">
    <source>
        <dbReference type="Pfam" id="PF24032"/>
    </source>
</evidence>
<protein>
    <submittedName>
        <fullName evidence="2">Phage protein</fullName>
    </submittedName>
</protein>
<evidence type="ECO:0000313" key="3">
    <source>
        <dbReference type="Proteomes" id="UP001144256"/>
    </source>
</evidence>
<proteinExistence type="predicted"/>
<evidence type="ECO:0000313" key="2">
    <source>
        <dbReference type="EMBL" id="GKX29196.1"/>
    </source>
</evidence>
<dbReference type="Proteomes" id="UP001144256">
    <property type="component" value="Unassembled WGS sequence"/>
</dbReference>
<sequence>MKTQIYVDDRCGNVYEIPHGQITLKRARNGRAASMEFEYYEDSTVTEFPINTGYVVLMKADDMRIFYGYVFKVSMTKITCYDQLRYLKFKDSKVFENKTLTEIVNIIAGENLMLLGNVADTKYVIPKQISDNTEYLDMIVKGIETTLLSTGRLYFIQDNVGFLELMDIDDTKLDILLDGNGNITDYDITTDIDTDTYNCIKLVQDNKKTEPREYPYQDFASIAKWGKLQYFEVVDEKYNMAQINEKGNNLLKLKNREKKTFKLKNAIGDIRCRSGYSVYINMPEQGIDGWYLIDSDTHKFNDNEHTMDLELVVVNCITA</sequence>
<dbReference type="InterPro" id="IPR056937">
    <property type="entry name" value="YqbQ/XkdQ"/>
</dbReference>
<feature type="domain" description="YqbQ/XkdQ" evidence="1">
    <location>
        <begin position="22"/>
        <end position="311"/>
    </location>
</feature>
<comment type="caution">
    <text evidence="2">The sequence shown here is derived from an EMBL/GenBank/DDBJ whole genome shotgun (WGS) entry which is preliminary data.</text>
</comment>
<dbReference type="SUPFAM" id="SSF69279">
    <property type="entry name" value="Phage tail proteins"/>
    <property type="match status" value="1"/>
</dbReference>
<organism evidence="2 3">
    <name type="scientific">Vallitalea longa</name>
    <dbReference type="NCBI Taxonomy" id="2936439"/>
    <lineage>
        <taxon>Bacteria</taxon>
        <taxon>Bacillati</taxon>
        <taxon>Bacillota</taxon>
        <taxon>Clostridia</taxon>
        <taxon>Lachnospirales</taxon>
        <taxon>Vallitaleaceae</taxon>
        <taxon>Vallitalea</taxon>
    </lineage>
</organism>
<dbReference type="Pfam" id="PF24032">
    <property type="entry name" value="YQBQ"/>
    <property type="match status" value="1"/>
</dbReference>
<name>A0A9W5YAN5_9FIRM</name>
<reference evidence="2" key="1">
    <citation type="submission" date="2022-06" db="EMBL/GenBank/DDBJ databases">
        <title>Vallitalea longa sp. nov., an anaerobic bacterium isolated from marine sediment.</title>
        <authorList>
            <person name="Hirano S."/>
            <person name="Terahara T."/>
            <person name="Mori K."/>
            <person name="Hamada M."/>
            <person name="Matsumoto R."/>
            <person name="Kobayashi T."/>
        </authorList>
    </citation>
    <scope>NUCLEOTIDE SEQUENCE</scope>
    <source>
        <strain evidence="2">SH18-1</strain>
    </source>
</reference>
<accession>A0A9W5YAN5</accession>
<dbReference type="RefSeq" id="WP_281814505.1">
    <property type="nucleotide sequence ID" value="NZ_BRLB01000003.1"/>
</dbReference>
<keyword evidence="3" id="KW-1185">Reference proteome</keyword>